<dbReference type="InterPro" id="IPR035980">
    <property type="entry name" value="Ribosomal_bS6_sf"/>
</dbReference>
<evidence type="ECO:0000256" key="1">
    <source>
        <dbReference type="ARBA" id="ARBA00009512"/>
    </source>
</evidence>
<reference evidence="3" key="1">
    <citation type="journal article" date="2016" name="Nat. Commun.">
        <title>Genome analysis of three Pneumocystis species reveals adaptation mechanisms to life exclusively in mammalian hosts.</title>
        <authorList>
            <person name="Ma L."/>
            <person name="Chen Z."/>
            <person name="Huang D.W."/>
            <person name="Kutty G."/>
            <person name="Ishihara M."/>
            <person name="Wang H."/>
            <person name="Abouelleil A."/>
            <person name="Bishop L."/>
            <person name="Davey E."/>
            <person name="Deng R."/>
            <person name="Deng X."/>
            <person name="Fan L."/>
            <person name="Fantoni G."/>
            <person name="Fitzgerald M."/>
            <person name="Gogineni E."/>
            <person name="Goldberg J.M."/>
            <person name="Handley G."/>
            <person name="Hu X."/>
            <person name="Huber C."/>
            <person name="Jiao X."/>
            <person name="Jones K."/>
            <person name="Levin J.Z."/>
            <person name="Liu Y."/>
            <person name="Macdonald P."/>
            <person name="Melnikov A."/>
            <person name="Raley C."/>
            <person name="Sassi M."/>
            <person name="Sherman B.T."/>
            <person name="Song X."/>
            <person name="Sykes S."/>
            <person name="Tran B."/>
            <person name="Walsh L."/>
            <person name="Xia Y."/>
            <person name="Yang J."/>
            <person name="Young S."/>
            <person name="Zeng Q."/>
            <person name="Zheng X."/>
            <person name="Stephens R."/>
            <person name="Nusbaum C."/>
            <person name="Birren B.W."/>
            <person name="Azadi P."/>
            <person name="Lempicki R.A."/>
            <person name="Cuomo C.A."/>
            <person name="Kovacs J.A."/>
        </authorList>
    </citation>
    <scope>NUCLEOTIDE SEQUENCE [LARGE SCALE GENOMIC DNA]</scope>
    <source>
        <strain evidence="3">B80</strain>
    </source>
</reference>
<dbReference type="PANTHER" id="PTHR21011">
    <property type="entry name" value="MITOCHONDRIAL 28S RIBOSOMAL PROTEIN S6"/>
    <property type="match status" value="1"/>
</dbReference>
<dbReference type="VEuPathDB" id="FungiDB:T552_01868"/>
<sequence>MVLYELLCITKANLKIKSLRELVKTSGSTIINKGGIIRGFEDWGNLILPKKKKKHQQIHHEGRHWTMLFDSNPQAQLEINKILRLDPRVIHYSIIKLGSKLHEISEKSN</sequence>
<dbReference type="SUPFAM" id="SSF54995">
    <property type="entry name" value="Ribosomal protein S6"/>
    <property type="match status" value="1"/>
</dbReference>
<dbReference type="InterPro" id="IPR000529">
    <property type="entry name" value="Ribosomal_bS6"/>
</dbReference>
<proteinExistence type="inferred from homology"/>
<accession>A0A0W4ZI26</accession>
<evidence type="ECO:0000313" key="2">
    <source>
        <dbReference type="EMBL" id="KTW28004.1"/>
    </source>
</evidence>
<comment type="similarity">
    <text evidence="1">Belongs to the bacterial ribosomal protein bS6 family.</text>
</comment>
<dbReference type="InterPro" id="IPR014717">
    <property type="entry name" value="Transl_elong_EF1B/ribsomal_bS6"/>
</dbReference>
<dbReference type="GO" id="GO:0006412">
    <property type="term" value="P:translation"/>
    <property type="evidence" value="ECO:0007669"/>
    <property type="project" value="InterPro"/>
</dbReference>
<dbReference type="Pfam" id="PF01250">
    <property type="entry name" value="Ribosomal_S6"/>
    <property type="match status" value="1"/>
</dbReference>
<dbReference type="GO" id="GO:0003735">
    <property type="term" value="F:structural constituent of ribosome"/>
    <property type="evidence" value="ECO:0007669"/>
    <property type="project" value="InterPro"/>
</dbReference>
<dbReference type="GO" id="GO:0005763">
    <property type="term" value="C:mitochondrial small ribosomal subunit"/>
    <property type="evidence" value="ECO:0007669"/>
    <property type="project" value="TreeGrafter"/>
</dbReference>
<protein>
    <submittedName>
        <fullName evidence="2">Ribosomal protein S6</fullName>
    </submittedName>
</protein>
<organism evidence="2 3">
    <name type="scientific">Pneumocystis carinii (strain B80)</name>
    <name type="common">Rat pneumocystis pneumonia agent</name>
    <name type="synonym">Pneumocystis carinii f. sp. carinii</name>
    <dbReference type="NCBI Taxonomy" id="1408658"/>
    <lineage>
        <taxon>Eukaryota</taxon>
        <taxon>Fungi</taxon>
        <taxon>Dikarya</taxon>
        <taxon>Ascomycota</taxon>
        <taxon>Taphrinomycotina</taxon>
        <taxon>Pneumocystomycetes</taxon>
        <taxon>Pneumocystaceae</taxon>
        <taxon>Pneumocystis</taxon>
    </lineage>
</organism>
<dbReference type="GO" id="GO:0070181">
    <property type="term" value="F:small ribosomal subunit rRNA binding"/>
    <property type="evidence" value="ECO:0007669"/>
    <property type="project" value="TreeGrafter"/>
</dbReference>
<dbReference type="NCBIfam" id="TIGR00166">
    <property type="entry name" value="S6"/>
    <property type="match status" value="1"/>
</dbReference>
<keyword evidence="2" id="KW-0687">Ribonucleoprotein</keyword>
<comment type="caution">
    <text evidence="2">The sequence shown here is derived from an EMBL/GenBank/DDBJ whole genome shotgun (WGS) entry which is preliminary data.</text>
</comment>
<dbReference type="Gene3D" id="3.30.70.60">
    <property type="match status" value="1"/>
</dbReference>
<dbReference type="Proteomes" id="UP000054454">
    <property type="component" value="Unassembled WGS sequence"/>
</dbReference>
<dbReference type="EMBL" id="LFVZ01000008">
    <property type="protein sequence ID" value="KTW28004.1"/>
    <property type="molecule type" value="Genomic_DNA"/>
</dbReference>
<gene>
    <name evidence="2" type="ORF">T552_01868</name>
</gene>
<dbReference type="OrthoDB" id="10259681at2759"/>
<name>A0A0W4ZI26_PNEC8</name>
<dbReference type="PANTHER" id="PTHR21011:SF1">
    <property type="entry name" value="SMALL RIBOSOMAL SUBUNIT PROTEIN BS6M"/>
    <property type="match status" value="1"/>
</dbReference>
<evidence type="ECO:0000313" key="3">
    <source>
        <dbReference type="Proteomes" id="UP000054454"/>
    </source>
</evidence>
<keyword evidence="3" id="KW-1185">Reference proteome</keyword>
<dbReference type="GeneID" id="28936634"/>
<dbReference type="CDD" id="cd15465">
    <property type="entry name" value="bS6_mito"/>
    <property type="match status" value="1"/>
</dbReference>
<dbReference type="AlphaFoldDB" id="A0A0W4ZI26"/>
<keyword evidence="2" id="KW-0689">Ribosomal protein</keyword>
<dbReference type="RefSeq" id="XP_018225713.1">
    <property type="nucleotide sequence ID" value="XM_018370431.1"/>
</dbReference>